<evidence type="ECO:0000256" key="6">
    <source>
        <dbReference type="ARBA" id="ARBA00023002"/>
    </source>
</evidence>
<dbReference type="PANTHER" id="PTHR43706">
    <property type="entry name" value="NADH DEHYDROGENASE"/>
    <property type="match status" value="1"/>
</dbReference>
<evidence type="ECO:0000256" key="4">
    <source>
        <dbReference type="ARBA" id="ARBA00022827"/>
    </source>
</evidence>
<name>A0ABS5JW76_9BACT</name>
<dbReference type="InterPro" id="IPR045024">
    <property type="entry name" value="NDH-2"/>
</dbReference>
<dbReference type="RefSeq" id="WP_212215973.1">
    <property type="nucleotide sequence ID" value="NZ_JAGUCO010000006.1"/>
</dbReference>
<dbReference type="EC" id="1.6.5.9" evidence="2"/>
<evidence type="ECO:0000259" key="11">
    <source>
        <dbReference type="Pfam" id="PF22366"/>
    </source>
</evidence>
<evidence type="ECO:0000256" key="3">
    <source>
        <dbReference type="ARBA" id="ARBA00022630"/>
    </source>
</evidence>
<dbReference type="EMBL" id="JAGUCO010000006">
    <property type="protein sequence ID" value="MBS2098731.1"/>
    <property type="molecule type" value="Genomic_DNA"/>
</dbReference>
<dbReference type="Proteomes" id="UP000708576">
    <property type="component" value="Unassembled WGS sequence"/>
</dbReference>
<comment type="caution">
    <text evidence="12">The sequence shown here is derived from an EMBL/GenBank/DDBJ whole genome shotgun (WGS) entry which is preliminary data.</text>
</comment>
<keyword evidence="3" id="KW-0285">Flavoprotein</keyword>
<keyword evidence="9" id="KW-0472">Membrane</keyword>
<dbReference type="PRINTS" id="PR00368">
    <property type="entry name" value="FADPNR"/>
</dbReference>
<keyword evidence="9" id="KW-1133">Transmembrane helix</keyword>
<reference evidence="12 13" key="1">
    <citation type="journal article" date="2015" name="Int. J. Syst. Evol. Microbiol.">
        <title>Carboxylicivirga linearis sp. nov., isolated from a sea cucumber culture pond.</title>
        <authorList>
            <person name="Wang F.Q."/>
            <person name="Zhou Y.X."/>
            <person name="Lin X.Z."/>
            <person name="Chen G.J."/>
            <person name="Du Z.J."/>
        </authorList>
    </citation>
    <scope>NUCLEOTIDE SEQUENCE [LARGE SCALE GENOMIC DNA]</scope>
    <source>
        <strain evidence="12 13">FB218</strain>
    </source>
</reference>
<evidence type="ECO:0000256" key="1">
    <source>
        <dbReference type="ARBA" id="ARBA00005272"/>
    </source>
</evidence>
<keyword evidence="5" id="KW-0809">Transit peptide</keyword>
<sequence length="437" mass="49102">MENNFNLPQNNKKRVVIVGAGFAGLKIARKLRKSPYQVVVIDKQNYHQFQPLFYQVATSGIEPSSISFPVRKIFQKNTNLHFRQTELLEILPDKKKIITGNGELSYDKLVIATGVSTNYFGSANLEKYGLPMKTTAEAINLRNRILASFEKAILTENVNDHTKLMSVVVVGGGPTGVELSGAIAEMRRYVLPKDYPELDFSRMKILLYEASPRLLNGMSEKSGAKALEFLKELGVEVHLNTRIEDYDGEKISLSDQTEVYATNLLWTAGVSGKYIKGLNKEVYTPSNRLIVDSYNQVIGLDGVYAIGDISCVLDDDAYERGHPQVAQVAIQQADNLANNFVKKSQKPFKYKDKGSLATIGRNMAVADLPAMKFSGFIAWILWLFVHLMAIVGVKNRFFIFVNWAQSYLWRDQSLRILIAPYNKAKKDKSNQPLVRTS</sequence>
<protein>
    <recommendedName>
        <fullName evidence="2">NADH:ubiquinone reductase (non-electrogenic)</fullName>
        <ecNumber evidence="2">1.6.5.9</ecNumber>
    </recommendedName>
</protein>
<keyword evidence="9" id="KW-0812">Transmembrane</keyword>
<dbReference type="InterPro" id="IPR023753">
    <property type="entry name" value="FAD/NAD-binding_dom"/>
</dbReference>
<proteinExistence type="inferred from homology"/>
<feature type="domain" description="External alternative NADH-ubiquinone oxidoreductase-like C-terminal" evidence="11">
    <location>
        <begin position="353"/>
        <end position="408"/>
    </location>
</feature>
<dbReference type="Gene3D" id="3.50.50.100">
    <property type="match status" value="1"/>
</dbReference>
<feature type="domain" description="FAD/NAD(P)-binding" evidence="10">
    <location>
        <begin position="14"/>
        <end position="333"/>
    </location>
</feature>
<evidence type="ECO:0000313" key="13">
    <source>
        <dbReference type="Proteomes" id="UP000708576"/>
    </source>
</evidence>
<dbReference type="PRINTS" id="PR00411">
    <property type="entry name" value="PNDRDTASEI"/>
</dbReference>
<feature type="transmembrane region" description="Helical" evidence="9">
    <location>
        <begin position="373"/>
        <end position="393"/>
    </location>
</feature>
<comment type="similarity">
    <text evidence="1">Belongs to the NADH dehydrogenase family.</text>
</comment>
<accession>A0ABS5JW76</accession>
<keyword evidence="6" id="KW-0560">Oxidoreductase</keyword>
<evidence type="ECO:0000256" key="7">
    <source>
        <dbReference type="ARBA" id="ARBA00023027"/>
    </source>
</evidence>
<gene>
    <name evidence="12" type="ORF">KEM10_10610</name>
</gene>
<evidence type="ECO:0000313" key="12">
    <source>
        <dbReference type="EMBL" id="MBS2098731.1"/>
    </source>
</evidence>
<evidence type="ECO:0000259" key="10">
    <source>
        <dbReference type="Pfam" id="PF07992"/>
    </source>
</evidence>
<dbReference type="Pfam" id="PF07992">
    <property type="entry name" value="Pyr_redox_2"/>
    <property type="match status" value="1"/>
</dbReference>
<keyword evidence="4" id="KW-0274">FAD</keyword>
<dbReference type="InterPro" id="IPR036188">
    <property type="entry name" value="FAD/NAD-bd_sf"/>
</dbReference>
<dbReference type="PANTHER" id="PTHR43706:SF47">
    <property type="entry name" value="EXTERNAL NADH-UBIQUINONE OXIDOREDUCTASE 1, MITOCHONDRIAL-RELATED"/>
    <property type="match status" value="1"/>
</dbReference>
<dbReference type="Pfam" id="PF22366">
    <property type="entry name" value="NDH2_C"/>
    <property type="match status" value="1"/>
</dbReference>
<keyword evidence="7" id="KW-0520">NAD</keyword>
<dbReference type="SUPFAM" id="SSF51905">
    <property type="entry name" value="FAD/NAD(P)-binding domain"/>
    <property type="match status" value="2"/>
</dbReference>
<dbReference type="InterPro" id="IPR054585">
    <property type="entry name" value="NDH2-like_C"/>
</dbReference>
<evidence type="ECO:0000256" key="2">
    <source>
        <dbReference type="ARBA" id="ARBA00012637"/>
    </source>
</evidence>
<comment type="catalytic activity">
    <reaction evidence="8">
        <text>a quinone + NADH + H(+) = a quinol + NAD(+)</text>
        <dbReference type="Rhea" id="RHEA:46160"/>
        <dbReference type="ChEBI" id="CHEBI:15378"/>
        <dbReference type="ChEBI" id="CHEBI:24646"/>
        <dbReference type="ChEBI" id="CHEBI:57540"/>
        <dbReference type="ChEBI" id="CHEBI:57945"/>
        <dbReference type="ChEBI" id="CHEBI:132124"/>
        <dbReference type="EC" id="1.6.5.9"/>
    </reaction>
</comment>
<evidence type="ECO:0000256" key="5">
    <source>
        <dbReference type="ARBA" id="ARBA00022946"/>
    </source>
</evidence>
<evidence type="ECO:0000256" key="8">
    <source>
        <dbReference type="ARBA" id="ARBA00047599"/>
    </source>
</evidence>
<evidence type="ECO:0000256" key="9">
    <source>
        <dbReference type="SAM" id="Phobius"/>
    </source>
</evidence>
<organism evidence="12 13">
    <name type="scientific">Carboxylicivirga linearis</name>
    <dbReference type="NCBI Taxonomy" id="1628157"/>
    <lineage>
        <taxon>Bacteria</taxon>
        <taxon>Pseudomonadati</taxon>
        <taxon>Bacteroidota</taxon>
        <taxon>Bacteroidia</taxon>
        <taxon>Marinilabiliales</taxon>
        <taxon>Marinilabiliaceae</taxon>
        <taxon>Carboxylicivirga</taxon>
    </lineage>
</organism>
<keyword evidence="13" id="KW-1185">Reference proteome</keyword>